<dbReference type="HOGENOM" id="CLU_087600_0_0_6"/>
<proteinExistence type="predicted"/>
<reference evidence="1" key="2">
    <citation type="submission" date="2023-10" db="EMBL/GenBank/DDBJ databases">
        <authorList>
            <person name="Fortmann-Grote C."/>
        </authorList>
    </citation>
    <scope>NUCLEOTIDE SEQUENCE</scope>
    <source>
        <strain evidence="1">SBW25</strain>
    </source>
</reference>
<dbReference type="EMBL" id="OV986001">
    <property type="protein sequence ID" value="CAI2794920.1"/>
    <property type="molecule type" value="Genomic_DNA"/>
</dbReference>
<evidence type="ECO:0000313" key="1">
    <source>
        <dbReference type="EMBL" id="CAI2794920.1"/>
    </source>
</evidence>
<accession>C3K6D6</accession>
<reference evidence="2" key="1">
    <citation type="journal article" date="2009" name="Genome Biol.">
        <title>Genomic and genetic analyses of diversity and plant interactions of Pseudomonas fluorescens.</title>
        <authorList>
            <person name="Silby M.W."/>
            <person name="Cerdeno-Tarraga A.M."/>
            <person name="Vernikos G.S."/>
            <person name="Giddens S.R."/>
            <person name="Jackson R.W."/>
            <person name="Preston G.M."/>
            <person name="Zhang X.X."/>
            <person name="Moon C.D."/>
            <person name="Gehrig S.M."/>
            <person name="Godfrey S.A."/>
            <person name="Knight C.G."/>
            <person name="Malone J.G."/>
            <person name="Robinson Z."/>
            <person name="Spiers A.J."/>
            <person name="Harris S."/>
            <person name="Challis G.L."/>
            <person name="Yaxley A.M."/>
            <person name="Harris D."/>
            <person name="Seeger K."/>
            <person name="Murphy L."/>
            <person name="Rutter S."/>
            <person name="Squares R."/>
            <person name="Quail M.A."/>
            <person name="Saunders E."/>
            <person name="Mavromatis K."/>
            <person name="Brettin T.S."/>
            <person name="Bentley S.D."/>
            <person name="Hothersall J."/>
            <person name="Stephens E."/>
            <person name="Thomas C.M."/>
            <person name="Parkhill J."/>
            <person name="Levy S.B."/>
            <person name="Rainey P.B."/>
            <person name="Thomson N.R."/>
        </authorList>
    </citation>
    <scope>NUCLEOTIDE SEQUENCE [LARGE SCALE GENOMIC DNA]</scope>
    <source>
        <strain evidence="2">SBW25</strain>
    </source>
</reference>
<dbReference type="Proteomes" id="UP001152918">
    <property type="component" value="Chromosome"/>
</dbReference>
<protein>
    <submittedName>
        <fullName evidence="2">Uncharacterized protein</fullName>
    </submittedName>
</protein>
<dbReference type="EMBL" id="AM181176">
    <property type="protein sequence ID" value="CAY46877.1"/>
    <property type="molecule type" value="Genomic_DNA"/>
</dbReference>
<gene>
    <name evidence="2" type="ordered locus">PFLU_0608</name>
</gene>
<dbReference type="KEGG" id="pfs:PFLU_0608"/>
<evidence type="ECO:0000313" key="2">
    <source>
        <dbReference type="EMBL" id="CAY46877.1"/>
    </source>
</evidence>
<dbReference type="eggNOG" id="COG4249">
    <property type="taxonomic scope" value="Bacteria"/>
</dbReference>
<name>C3K6D6_PSEFS</name>
<organism evidence="2">
    <name type="scientific">Pseudomonas fluorescens (strain SBW25)</name>
    <dbReference type="NCBI Taxonomy" id="216595"/>
    <lineage>
        <taxon>Bacteria</taxon>
        <taxon>Pseudomonadati</taxon>
        <taxon>Pseudomonadota</taxon>
        <taxon>Gammaproteobacteria</taxon>
        <taxon>Pseudomonadales</taxon>
        <taxon>Pseudomonadaceae</taxon>
        <taxon>Pseudomonas</taxon>
    </lineage>
</organism>
<sequence length="300" mass="32989">MIAGCQGLTGRTKGVLSPGKPVRQWTRVNISLELGCLWRIKMERHHKRINSTKRRKLIAAYKLPGASGTQANLPLDTEDNFNAAVVNNSVISFAEGLSGLNREYIRKSYLLASSYVSDVLKVQRGTEVWYEEFIKVMISLGWLPVRSRFERISRSGKGLTVQLAALNIMAALWAATSLSGTLLTVLPKLAADALEALKQTPATFELFKRNSSVHQGGDFGLASCAETDGELMMVLVTYSTHGVSKQVGLPFLEWDSSSFEAFSGQTCLVLNTSVVNEKTIQLMRESAGDKVQLAIAKYRI</sequence>
<dbReference type="AlphaFoldDB" id="C3K6D6"/>